<name>A0A9X3EST6_9BACT</name>
<sequence length="244" mass="25669">MLAGEAVGLGVTEGGKQVLLPGGGGVGREHDEHGAVVARARRTRHAADRADARVEAVADLEGVAGTDARRVLAVLGGELGQGVAAVAGVDQGVLERLPAAHQRGRVLCAEDPAEDRVGAEIERVNGDETTAGLVGLGDPHDVQAAAQRRGELVFLVGRRGHEVRQQRSLDELVVPAAGVHQQRARLVEQADGHLRVVGQHRGIGGGGEGVSQRRRGHLADSGLTRIERELEVRIGQDRRRSRDG</sequence>
<proteinExistence type="predicted"/>
<comment type="caution">
    <text evidence="2">The sequence shown here is derived from an EMBL/GenBank/DDBJ whole genome shotgun (WGS) entry which is preliminary data.</text>
</comment>
<keyword evidence="3" id="KW-1185">Reference proteome</keyword>
<dbReference type="RefSeq" id="WP_267771380.1">
    <property type="nucleotide sequence ID" value="NZ_JAPNKE010000002.1"/>
</dbReference>
<feature type="region of interest" description="Disordered" evidence="1">
    <location>
        <begin position="200"/>
        <end position="221"/>
    </location>
</feature>
<dbReference type="EMBL" id="JAPNKE010000002">
    <property type="protein sequence ID" value="MCY1008769.1"/>
    <property type="molecule type" value="Genomic_DNA"/>
</dbReference>
<gene>
    <name evidence="2" type="ORF">OV079_25065</name>
</gene>
<evidence type="ECO:0000313" key="2">
    <source>
        <dbReference type="EMBL" id="MCY1008769.1"/>
    </source>
</evidence>
<evidence type="ECO:0000256" key="1">
    <source>
        <dbReference type="SAM" id="MobiDB-lite"/>
    </source>
</evidence>
<dbReference type="Proteomes" id="UP001150924">
    <property type="component" value="Unassembled WGS sequence"/>
</dbReference>
<protein>
    <submittedName>
        <fullName evidence="2">Uncharacterized protein</fullName>
    </submittedName>
</protein>
<accession>A0A9X3EST6</accession>
<dbReference type="AlphaFoldDB" id="A0A9X3EST6"/>
<evidence type="ECO:0000313" key="3">
    <source>
        <dbReference type="Proteomes" id="UP001150924"/>
    </source>
</evidence>
<organism evidence="2 3">
    <name type="scientific">Nannocystis pusilla</name>
    <dbReference type="NCBI Taxonomy" id="889268"/>
    <lineage>
        <taxon>Bacteria</taxon>
        <taxon>Pseudomonadati</taxon>
        <taxon>Myxococcota</taxon>
        <taxon>Polyangia</taxon>
        <taxon>Nannocystales</taxon>
        <taxon>Nannocystaceae</taxon>
        <taxon>Nannocystis</taxon>
    </lineage>
</organism>
<reference evidence="2" key="1">
    <citation type="submission" date="2022-11" db="EMBL/GenBank/DDBJ databases">
        <title>Minimal conservation of predation-associated metabolite biosynthetic gene clusters underscores biosynthetic potential of Myxococcota including descriptions for ten novel species: Archangium lansinium sp. nov., Myxococcus landrumus sp. nov., Nannocystis bai.</title>
        <authorList>
            <person name="Ahearne A."/>
            <person name="Stevens C."/>
            <person name="Phillips K."/>
        </authorList>
    </citation>
    <scope>NUCLEOTIDE SEQUENCE</scope>
    <source>
        <strain evidence="2">Na p29</strain>
    </source>
</reference>